<dbReference type="InterPro" id="IPR036404">
    <property type="entry name" value="Jacalin-like_lectin_dom_sf"/>
</dbReference>
<keyword evidence="2" id="KW-0430">Lectin</keyword>
<dbReference type="Proteomes" id="UP000790787">
    <property type="component" value="Chromosome 7"/>
</dbReference>
<name>A0A1S3ZH86_TOBAC</name>
<dbReference type="SMR" id="A0A1S3ZH86"/>
<evidence type="ECO:0000256" key="2">
    <source>
        <dbReference type="ARBA" id="ARBA00022734"/>
    </source>
</evidence>
<comment type="similarity">
    <text evidence="1">Belongs to the jacalin lectin family.</text>
</comment>
<evidence type="ECO:0000313" key="5">
    <source>
        <dbReference type="RefSeq" id="XP_016463617.1"/>
    </source>
</evidence>
<evidence type="ECO:0000313" key="4">
    <source>
        <dbReference type="Proteomes" id="UP000790787"/>
    </source>
</evidence>
<organism evidence="4 5">
    <name type="scientific">Nicotiana tabacum</name>
    <name type="common">Common tobacco</name>
    <dbReference type="NCBI Taxonomy" id="4097"/>
    <lineage>
        <taxon>Eukaryota</taxon>
        <taxon>Viridiplantae</taxon>
        <taxon>Streptophyta</taxon>
        <taxon>Embryophyta</taxon>
        <taxon>Tracheophyta</taxon>
        <taxon>Spermatophyta</taxon>
        <taxon>Magnoliopsida</taxon>
        <taxon>eudicotyledons</taxon>
        <taxon>Gunneridae</taxon>
        <taxon>Pentapetalae</taxon>
        <taxon>asterids</taxon>
        <taxon>lamiids</taxon>
        <taxon>Solanales</taxon>
        <taxon>Solanaceae</taxon>
        <taxon>Nicotianoideae</taxon>
        <taxon>Nicotianeae</taxon>
        <taxon>Nicotiana</taxon>
    </lineage>
</organism>
<dbReference type="AlphaFoldDB" id="A0A1S3ZH86"/>
<dbReference type="PANTHER" id="PTHR47293">
    <property type="entry name" value="JACALIN-RELATED LECTIN 3"/>
    <property type="match status" value="1"/>
</dbReference>
<evidence type="ECO:0000256" key="1">
    <source>
        <dbReference type="ARBA" id="ARBA00006568"/>
    </source>
</evidence>
<dbReference type="PaxDb" id="4097-A0A1S3ZH86"/>
<sequence length="177" mass="19635">MNMQKVGPVGGYGARKLSTIWSEKGRDQVAGFRITYGKHSVYSLLFMYYENARLVLSDRHGDCDDDEKRNYVPVVFDYPSEYLTSISCSVKHGPLLMFMASIKFGTHKGSYGPFGSPSTDGNDIDFDLLIGNRRLFGGFHGSENCYGVGSIGVYLKTESNDQEGSSSNKASKMTKIY</sequence>
<keyword evidence="4" id="KW-1185">Reference proteome</keyword>
<dbReference type="InterPro" id="IPR001229">
    <property type="entry name" value="Jacalin-like_lectin_dom"/>
</dbReference>
<dbReference type="SUPFAM" id="SSF51101">
    <property type="entry name" value="Mannose-binding lectins"/>
    <property type="match status" value="1"/>
</dbReference>
<accession>A0A1S3ZH86</accession>
<dbReference type="Pfam" id="PF01419">
    <property type="entry name" value="Jacalin"/>
    <property type="match status" value="1"/>
</dbReference>
<dbReference type="PROSITE" id="PS51752">
    <property type="entry name" value="JACALIN_LECTIN"/>
    <property type="match status" value="1"/>
</dbReference>
<gene>
    <name evidence="5" type="primary">LOC107786619</name>
</gene>
<dbReference type="GeneID" id="107786619"/>
<feature type="domain" description="Jacalin-type lectin" evidence="3">
    <location>
        <begin position="3"/>
        <end position="157"/>
    </location>
</feature>
<reference evidence="5" key="2">
    <citation type="submission" date="2025-08" db="UniProtKB">
        <authorList>
            <consortium name="RefSeq"/>
        </authorList>
    </citation>
    <scope>IDENTIFICATION</scope>
    <source>
        <tissue evidence="5">Leaf</tissue>
    </source>
</reference>
<dbReference type="RefSeq" id="XP_016463617.1">
    <property type="nucleotide sequence ID" value="XM_016608131.1"/>
</dbReference>
<dbReference type="GO" id="GO:0030246">
    <property type="term" value="F:carbohydrate binding"/>
    <property type="evidence" value="ECO:0007669"/>
    <property type="project" value="UniProtKB-KW"/>
</dbReference>
<dbReference type="PANTHER" id="PTHR47293:SF60">
    <property type="entry name" value="INACTIVE PROTEIN RESTRICTED TEV MOVEMENT 1-LIKE"/>
    <property type="match status" value="1"/>
</dbReference>
<dbReference type="KEGG" id="nta:107786619"/>
<protein>
    <submittedName>
        <fullName evidence="5">Inactive protein RESTRICTED TEV MOVEMENT 1-like</fullName>
    </submittedName>
</protein>
<dbReference type="OrthoDB" id="581739at2759"/>
<dbReference type="SMART" id="SM00915">
    <property type="entry name" value="Jacalin"/>
    <property type="match status" value="1"/>
</dbReference>
<proteinExistence type="inferred from homology"/>
<reference evidence="4" key="1">
    <citation type="journal article" date="2014" name="Nat. Commun.">
        <title>The tobacco genome sequence and its comparison with those of tomato and potato.</title>
        <authorList>
            <person name="Sierro N."/>
            <person name="Battey J.N."/>
            <person name="Ouadi S."/>
            <person name="Bakaher N."/>
            <person name="Bovet L."/>
            <person name="Willig A."/>
            <person name="Goepfert S."/>
            <person name="Peitsch M.C."/>
            <person name="Ivanov N.V."/>
        </authorList>
    </citation>
    <scope>NUCLEOTIDE SEQUENCE [LARGE SCALE GENOMIC DNA]</scope>
</reference>
<dbReference type="Gene3D" id="2.100.10.30">
    <property type="entry name" value="Jacalin-like lectin domain"/>
    <property type="match status" value="1"/>
</dbReference>
<evidence type="ECO:0000259" key="3">
    <source>
        <dbReference type="PROSITE" id="PS51752"/>
    </source>
</evidence>